<evidence type="ECO:0000313" key="2">
    <source>
        <dbReference type="EMBL" id="KAF2882612.1"/>
    </source>
</evidence>
<name>A0A8K0FZJ1_IGNLU</name>
<proteinExistence type="predicted"/>
<accession>A0A8K0FZJ1</accession>
<keyword evidence="3" id="KW-1185">Reference proteome</keyword>
<protein>
    <recommendedName>
        <fullName evidence="1">SCAN domain-containing protein</fullName>
    </recommendedName>
</protein>
<reference evidence="2" key="1">
    <citation type="submission" date="2019-08" db="EMBL/GenBank/DDBJ databases">
        <title>The genome of the North American firefly Photinus pyralis.</title>
        <authorList>
            <consortium name="Photinus pyralis genome working group"/>
            <person name="Fallon T.R."/>
            <person name="Sander Lower S.E."/>
            <person name="Weng J.-K."/>
        </authorList>
    </citation>
    <scope>NUCLEOTIDE SEQUENCE</scope>
    <source>
        <strain evidence="2">TRF0915ILg1</strain>
        <tissue evidence="2">Whole body</tissue>
    </source>
</reference>
<dbReference type="OrthoDB" id="6775152at2759"/>
<dbReference type="EMBL" id="VTPC01090602">
    <property type="protein sequence ID" value="KAF2882612.1"/>
    <property type="molecule type" value="Genomic_DNA"/>
</dbReference>
<dbReference type="Proteomes" id="UP000801492">
    <property type="component" value="Unassembled WGS sequence"/>
</dbReference>
<evidence type="ECO:0000313" key="3">
    <source>
        <dbReference type="Proteomes" id="UP000801492"/>
    </source>
</evidence>
<dbReference type="InterPro" id="IPR057560">
    <property type="entry name" value="Znf_SCAND3"/>
</dbReference>
<feature type="domain" description="SCAN" evidence="1">
    <location>
        <begin position="28"/>
        <end position="53"/>
    </location>
</feature>
<dbReference type="Pfam" id="PF23663">
    <property type="entry name" value="Znf_SCAND3"/>
    <property type="match status" value="1"/>
</dbReference>
<evidence type="ECO:0000259" key="1">
    <source>
        <dbReference type="Pfam" id="PF23663"/>
    </source>
</evidence>
<organism evidence="2 3">
    <name type="scientific">Ignelater luminosus</name>
    <name type="common">Cucubano</name>
    <name type="synonym">Pyrophorus luminosus</name>
    <dbReference type="NCBI Taxonomy" id="2038154"/>
    <lineage>
        <taxon>Eukaryota</taxon>
        <taxon>Metazoa</taxon>
        <taxon>Ecdysozoa</taxon>
        <taxon>Arthropoda</taxon>
        <taxon>Hexapoda</taxon>
        <taxon>Insecta</taxon>
        <taxon>Pterygota</taxon>
        <taxon>Neoptera</taxon>
        <taxon>Endopterygota</taxon>
        <taxon>Coleoptera</taxon>
        <taxon>Polyphaga</taxon>
        <taxon>Elateriformia</taxon>
        <taxon>Elateroidea</taxon>
        <taxon>Elateridae</taxon>
        <taxon>Agrypninae</taxon>
        <taxon>Pyrophorini</taxon>
        <taxon>Ignelater</taxon>
    </lineage>
</organism>
<gene>
    <name evidence="2" type="ORF">ILUMI_23558</name>
</gene>
<dbReference type="AlphaFoldDB" id="A0A8K0FZJ1"/>
<comment type="caution">
    <text evidence="2">The sequence shown here is derived from an EMBL/GenBank/DDBJ whole genome shotgun (WGS) entry which is preliminary data.</text>
</comment>
<sequence>MKPSESLDRLPNNNNAKTFCVVCEKECSSAHSCGSCDKDVHAVCEISNEADEGSAAHVSLQAQGAEMLKNSGAKFLLAKIGDNVRIRIPDVDRGRGDPRSVLAVVTNVEDAFYKLGSEHDVLKQLYSRTNFSILHEKLLTLELTGNQGYTPCKLRC</sequence>